<dbReference type="Proteomes" id="UP000239250">
    <property type="component" value="Chromosome"/>
</dbReference>
<evidence type="ECO:0000256" key="1">
    <source>
        <dbReference type="SAM" id="Coils"/>
    </source>
</evidence>
<dbReference type="EMBL" id="CP027019">
    <property type="protein sequence ID" value="AVP49396.1"/>
    <property type="molecule type" value="Genomic_DNA"/>
</dbReference>
<accession>A0A2S0NK49</accession>
<name>A0A2S0NK49_9MOLU</name>
<reference evidence="3" key="1">
    <citation type="submission" date="2018-02" db="EMBL/GenBank/DDBJ databases">
        <title>Firefly genomes illuminate parallel origins of bioluminescence in beetles.</title>
        <authorList>
            <person name="Fallon T.R."/>
            <person name="Lower S.E.S."/>
            <person name="Behringer M."/>
            <person name="Weng J.-K."/>
        </authorList>
    </citation>
    <scope>NUCLEOTIDE SEQUENCE [LARGE SCALE GENOMIC DNA]</scope>
</reference>
<dbReference type="RefSeq" id="WP_303661985.1">
    <property type="nucleotide sequence ID" value="NZ_CP027019.1"/>
</dbReference>
<dbReference type="AlphaFoldDB" id="A0A2S0NK49"/>
<sequence length="161" mass="18694">MKKDISFIIKYEKGELDVDGTISLEEMKFMADNMSTKEGIEFGQDFMHTMKQYGSLFPKKAKKPIKKPDPTNELFKLTKAELVDMVQNIMGVVNTLREELQLAQAEIKILRQELAQTKQELAQTKQELAQTKEELAQTKEELQLAHIEIKRLKDKYEPDFL</sequence>
<protein>
    <submittedName>
        <fullName evidence="2">Uncharacterized protein</fullName>
    </submittedName>
</protein>
<organism evidence="2 3">
    <name type="scientific">Williamsoniiplasma luminosum</name>
    <dbReference type="NCBI Taxonomy" id="214888"/>
    <lineage>
        <taxon>Bacteria</taxon>
        <taxon>Bacillati</taxon>
        <taxon>Mycoplasmatota</taxon>
        <taxon>Mollicutes</taxon>
        <taxon>Entomoplasmatales</taxon>
        <taxon>Williamsoniiplasma</taxon>
    </lineage>
</organism>
<keyword evidence="1" id="KW-0175">Coiled coil</keyword>
<proteinExistence type="predicted"/>
<dbReference type="Gene3D" id="1.10.287.2610">
    <property type="match status" value="1"/>
</dbReference>
<evidence type="ECO:0000313" key="2">
    <source>
        <dbReference type="EMBL" id="AVP49396.1"/>
    </source>
</evidence>
<gene>
    <name evidence="2" type="ORF">C5T88_02255</name>
</gene>
<evidence type="ECO:0000313" key="3">
    <source>
        <dbReference type="Proteomes" id="UP000239250"/>
    </source>
</evidence>
<feature type="coiled-coil region" evidence="1">
    <location>
        <begin position="86"/>
        <end position="155"/>
    </location>
</feature>